<dbReference type="PANTHER" id="PTHR15678:SF6">
    <property type="entry name" value="BRIDGE-LIKE LIPID TRANSFER PROTEIN FAMILY MEMBER 2"/>
    <property type="match status" value="1"/>
</dbReference>
<protein>
    <submittedName>
        <fullName evidence="4">(spotted green pufferfish) hypothetical protein</fullName>
    </submittedName>
</protein>
<gene>
    <name evidence="4" type="ORF">GSTENG00030101001</name>
</gene>
<feature type="compositionally biased region" description="Basic and acidic residues" evidence="2">
    <location>
        <begin position="2273"/>
        <end position="2282"/>
    </location>
</feature>
<feature type="region of interest" description="Disordered" evidence="2">
    <location>
        <begin position="2266"/>
        <end position="2318"/>
    </location>
</feature>
<feature type="compositionally biased region" description="Low complexity" evidence="2">
    <location>
        <begin position="1568"/>
        <end position="1580"/>
    </location>
</feature>
<sequence length="2318" mass="264501">LVSTLAVRFLRSLLNADLKIRSVGLFSVHGVSIQFHPHHTLVSHTVYACSAAVHGKGRVTSRQLWLFLWQEIDRIWISSKLLNQDLPRYLALCVGETRVRFDLQVPLKPLMKKNHGKKSGKISVSPTKLRFLSQLLSFHISSVNVMVLNIAHSESLWHMTVTGITLLLDHQFGRWLCSRRVLLECMFATFSLLQDTCLAEVALSLLLSGDVSLPELRPGALSLSVRTLLAELHEGLFISQCLLPGSSKNTPRNASECEKTEFIQTEAVERFHQLIPHSVGVEFDNTNVTLSMHSQKRHLNWTLKSLKLCYARDEEHLPLKSFTPELSFPHSSLELLLEDGLLLSQSRQRIICVNSLNTTLQVTSMEISSSVTVNTCIIHYRHQEFSPWLNLLPWEHLLDDLPLLVSFRRLPQLDAPVMITTSVSNVNVSVQLGDTTPFALGFLSACGGTVALLHACTCTDRQTDRQTLHFFPALCNIDFSCVFYTELQHLLDIKTDSESPESQNVHQRASLSLDNFWWRVGQGSHIQQAPHPPSKHVWGEALVLDSLTLQGSFNRPHLESSNQAPSLSVDSRLKGLQVELSETCALCLSRLTSLIFAPPETVPELSDEASALSSNDDGVQSTSTSQLHLLFKVDCCLEDVNVFTLSNLAGAVSMRVDTVGLLSSAESSMVSLQGVSLSAIKTLTESMESLCPASQASDPMLKLTRMAFTYHITTHTLQVECEEEFTVEWTPADHMALYQHLSEARTCWHMLCGTEVEHPKIKPQESQFSSDRSRPLCLRVELGRTRLVAHVSEQNYILLCTEALSVSKHAASVRLYSPSLVFNFDGNNIVSFQSLDVETHAELTEMKLHRDTFPFLTTLHNRVWVLTSPSLTVEFPYQYNFSSTFDKAIGIQKWLKSLHQSTSQATTDQCLPPDLVFRISQFSFVFLDDVFEIKLRDNYELMKDESKESAKRLQLLDKKVADLRKQHGELLPARKIEELYSSLEKKHIEIYIQRSRRLYVNTPMRKSLLTWTVSDLELVALADQSLHGPERVREQLRDIDGISPFPREGLPLVVQWCRAVKFKLAAFLVRIRDYPRYLFEIRDWKLSGRLIGTEQDGQARGRRKQVIPLGSPWGDVTVQRNMPPLKFFYDFKSTINLYTIVWGPCWDPAWTLIGQSVDLLTKPTVDPSPPLAWWDKSRLLLHGLWVMDIDQANLHQLATEVKQYAKQKIQRSPYNTTENLHSREWNKLNFDWNPGQFVFKGDLDVNVRTASKYDDICFLHLPNLHMTLDLQWLCHGNPHDHHSVMLCCAENIADATSGQPHDSYRAFRSENLNLSITMDLNQQCGSEPSEPKILLYSSTLRWMQNFWATWTSVSRPICRGKLFHSLRPVRKKLGQHYKQMSYTAAFPQLQVHYWASFAQQRGIQLECSKGHVFTRGAQRLIPQAGTVMRRLISEWNVTQMVSELSQVTVHLMASTWDETADHQMNAQVKKTHLLSLSSLSYQRQSIRTEEEVNQKDETNASYAHKLRLVDLRASWTTTNRNIAFGLYDGYKKASVLKRNLSTEALKGLKIDTQLFTKKLKRPPSNFSPTTAPTTPVMPTASRAEKSQNEGTSMLQKLIEETDKFVVFSEEDSGVSDQLCGIAACQTDDVYNRNWFIELVNCQMMLRGTETAGCVLVSAAKAQLLQCEHHPAWYNDTLKQKTTWTCLLDGMQYFATMEPNPSEQEDRQLWLEVKNIEEHRQRNIDSVLELMESGQAVGGMVSTTTDWNQPAQVNEAQQVQRIISRCSCRMHYISYSHDINPELATQIKPPELRNNHEKEDLLNKQAGAVDTFTLIHHDLEISTNPVQYAMILDIVNNLLLHVERRRKEHSEKKQRVRFQLEISSNPEEQRSSILHLQEAVRQHLAQIRRLEKQIYSNIRAQTEEQSSDELMEINSQLQNQLNQEKNDMQMKSEELNILIRSHISTHFYPALDKIKHNSVTKAFSVRCFKDFQLQRANKLELRKPPEDVSVVRRTEIYFAQARWCLTEEDGQLGIAELELQRFMYSKLNKSDDTAEHLLELGWFTMNNLLPDAAYKVVLRPQSNCQSGRQFALRIFSKVRPPVGGISVKEHFEVNVVPLTIQLMYQFFKRMMGFFFPGRNVEEEEVADEEDKFRLVTTGIPVKARQSSEDTMGAMGPSKGVTQGLNRTAGVRRSFRKPPEHPVDDIDKMKERAAMNNSFIYIKIPQVPLCVSYKGEKNSVDWKDLNLVLPCLEYHNNTWTWLDFAMAVKRDSRKALVAQMIKEKLRLKPSSGSDLRGKASEGKSDNGLQQQEEDEKARLLIGLSTGDKSSSKKSIFSRRK</sequence>
<dbReference type="InterPro" id="IPR019441">
    <property type="entry name" value="FMP27/BLTP2/Hobbit_GFWDK_RBG"/>
</dbReference>
<dbReference type="PANTHER" id="PTHR15678">
    <property type="entry name" value="ANTIGEN MLAA-22-RELATED"/>
    <property type="match status" value="1"/>
</dbReference>
<dbReference type="InterPro" id="IPR045167">
    <property type="entry name" value="Hobbit"/>
</dbReference>
<feature type="non-terminal residue" evidence="4">
    <location>
        <position position="1"/>
    </location>
</feature>
<reference evidence="4" key="2">
    <citation type="submission" date="2004-02" db="EMBL/GenBank/DDBJ databases">
        <authorList>
            <consortium name="Genoscope"/>
            <consortium name="Whitehead Institute Centre for Genome Research"/>
        </authorList>
    </citation>
    <scope>NUCLEOTIDE SEQUENCE</scope>
</reference>
<dbReference type="KEGG" id="tng:GSTEN00030101G001"/>
<evidence type="ECO:0000259" key="3">
    <source>
        <dbReference type="SMART" id="SM01214"/>
    </source>
</evidence>
<comment type="caution">
    <text evidence="4">The sequence shown here is derived from an EMBL/GenBank/DDBJ whole genome shotgun (WGS) entry which is preliminary data.</text>
</comment>
<dbReference type="OrthoDB" id="1562405at2759"/>
<reference evidence="4" key="1">
    <citation type="journal article" date="2004" name="Nature">
        <title>Genome duplication in the teleost fish Tetraodon nigroviridis reveals the early vertebrate proto-karyotype.</title>
        <authorList>
            <person name="Jaillon O."/>
            <person name="Aury J.-M."/>
            <person name="Brunet F."/>
            <person name="Petit J.-L."/>
            <person name="Stange-Thomann N."/>
            <person name="Mauceli E."/>
            <person name="Bouneau L."/>
            <person name="Fischer C."/>
            <person name="Ozouf-Costaz C."/>
            <person name="Bernot A."/>
            <person name="Nicaud S."/>
            <person name="Jaffe D."/>
            <person name="Fisher S."/>
            <person name="Lutfalla G."/>
            <person name="Dossat C."/>
            <person name="Segurens B."/>
            <person name="Dasilva C."/>
            <person name="Salanoubat M."/>
            <person name="Levy M."/>
            <person name="Boudet N."/>
            <person name="Castellano S."/>
            <person name="Anthouard V."/>
            <person name="Jubin C."/>
            <person name="Castelli V."/>
            <person name="Katinka M."/>
            <person name="Vacherie B."/>
            <person name="Biemont C."/>
            <person name="Skalli Z."/>
            <person name="Cattolico L."/>
            <person name="Poulain J."/>
            <person name="De Berardinis V."/>
            <person name="Cruaud C."/>
            <person name="Duprat S."/>
            <person name="Brottier P."/>
            <person name="Coutanceau J.-P."/>
            <person name="Gouzy J."/>
            <person name="Parra G."/>
            <person name="Lardier G."/>
            <person name="Chapple C."/>
            <person name="McKernan K.J."/>
            <person name="McEwan P."/>
            <person name="Bosak S."/>
            <person name="Kellis M."/>
            <person name="Volff J.-N."/>
            <person name="Guigo R."/>
            <person name="Zody M.C."/>
            <person name="Mesirov J."/>
            <person name="Lindblad-Toh K."/>
            <person name="Birren B."/>
            <person name="Nusbaum C."/>
            <person name="Kahn D."/>
            <person name="Robinson-Rechavi M."/>
            <person name="Laudet V."/>
            <person name="Schachter V."/>
            <person name="Quetier F."/>
            <person name="Saurin W."/>
            <person name="Scarpelli C."/>
            <person name="Wincker P."/>
            <person name="Lander E.S."/>
            <person name="Weissenbach J."/>
            <person name="Roest Crollius H."/>
        </authorList>
    </citation>
    <scope>NUCLEOTIDE SEQUENCE [LARGE SCALE GENOMIC DNA]</scope>
</reference>
<evidence type="ECO:0000256" key="1">
    <source>
        <dbReference type="SAM" id="Coils"/>
    </source>
</evidence>
<feature type="coiled-coil region" evidence="1">
    <location>
        <begin position="1872"/>
        <end position="1937"/>
    </location>
</feature>
<dbReference type="SMART" id="SM01214">
    <property type="entry name" value="Fmp27_GFWDK"/>
    <property type="match status" value="1"/>
</dbReference>
<accession>Q4RRM6</accession>
<dbReference type="EMBL" id="CAAE01015002">
    <property type="protein sequence ID" value="CAG08956.1"/>
    <property type="molecule type" value="Genomic_DNA"/>
</dbReference>
<dbReference type="Pfam" id="PF10344">
    <property type="entry name" value="Hobbit"/>
    <property type="match status" value="2"/>
</dbReference>
<name>Q4RRM6_TETNG</name>
<organism evidence="4">
    <name type="scientific">Tetraodon nigroviridis</name>
    <name type="common">Spotted green pufferfish</name>
    <name type="synonym">Chelonodon nigroviridis</name>
    <dbReference type="NCBI Taxonomy" id="99883"/>
    <lineage>
        <taxon>Eukaryota</taxon>
        <taxon>Metazoa</taxon>
        <taxon>Chordata</taxon>
        <taxon>Craniata</taxon>
        <taxon>Vertebrata</taxon>
        <taxon>Euteleostomi</taxon>
        <taxon>Actinopterygii</taxon>
        <taxon>Neopterygii</taxon>
        <taxon>Teleostei</taxon>
        <taxon>Neoteleostei</taxon>
        <taxon>Acanthomorphata</taxon>
        <taxon>Eupercaria</taxon>
        <taxon>Tetraodontiformes</taxon>
        <taxon>Tetradontoidea</taxon>
        <taxon>Tetraodontidae</taxon>
        <taxon>Tetraodon</taxon>
    </lineage>
</organism>
<keyword evidence="1" id="KW-0175">Coiled coil</keyword>
<evidence type="ECO:0000256" key="2">
    <source>
        <dbReference type="SAM" id="MobiDB-lite"/>
    </source>
</evidence>
<proteinExistence type="predicted"/>
<evidence type="ECO:0000313" key="4">
    <source>
        <dbReference type="EMBL" id="CAG08956.1"/>
    </source>
</evidence>
<feature type="domain" description="FMP27/BLTP2/Hobbit GFWDK motif-containing RBG unit" evidence="3">
    <location>
        <begin position="1073"/>
        <end position="1216"/>
    </location>
</feature>
<feature type="region of interest" description="Disordered" evidence="2">
    <location>
        <begin position="1561"/>
        <end position="1587"/>
    </location>
</feature>